<keyword evidence="1" id="KW-0472">Membrane</keyword>
<feature type="transmembrane region" description="Helical" evidence="1">
    <location>
        <begin position="127"/>
        <end position="146"/>
    </location>
</feature>
<feature type="transmembrane region" description="Helical" evidence="1">
    <location>
        <begin position="206"/>
        <end position="222"/>
    </location>
</feature>
<keyword evidence="1" id="KW-0812">Transmembrane</keyword>
<evidence type="ECO:0000313" key="3">
    <source>
        <dbReference type="Proteomes" id="UP000247612"/>
    </source>
</evidence>
<feature type="transmembrane region" description="Helical" evidence="1">
    <location>
        <begin position="234"/>
        <end position="250"/>
    </location>
</feature>
<keyword evidence="3" id="KW-1185">Reference proteome</keyword>
<dbReference type="Proteomes" id="UP000247612">
    <property type="component" value="Unassembled WGS sequence"/>
</dbReference>
<dbReference type="AlphaFoldDB" id="A0A318KW20"/>
<reference evidence="2 3" key="1">
    <citation type="submission" date="2018-05" db="EMBL/GenBank/DDBJ databases">
        <title>Genomic Encyclopedia of Type Strains, Phase IV (KMG-IV): sequencing the most valuable type-strain genomes for metagenomic binning, comparative biology and taxonomic classification.</title>
        <authorList>
            <person name="Goeker M."/>
        </authorList>
    </citation>
    <scope>NUCLEOTIDE SEQUENCE [LARGE SCALE GENOMIC DNA]</scope>
    <source>
        <strain evidence="2 3">JC118</strain>
    </source>
</reference>
<dbReference type="STRING" id="1034346.GCA_000313565_00385"/>
<dbReference type="RefSeq" id="WP_022936687.1">
    <property type="nucleotide sequence ID" value="NZ_CABKRQ010000001.1"/>
</dbReference>
<dbReference type="Pfam" id="PF11193">
    <property type="entry name" value="DUF2812"/>
    <property type="match status" value="1"/>
</dbReference>
<proteinExistence type="predicted"/>
<evidence type="ECO:0000256" key="1">
    <source>
        <dbReference type="SAM" id="Phobius"/>
    </source>
</evidence>
<protein>
    <submittedName>
        <fullName evidence="2">Uncharacterized protein DUF2812</fullName>
    </submittedName>
</protein>
<dbReference type="OrthoDB" id="1650893at2"/>
<dbReference type="InterPro" id="IPR021359">
    <property type="entry name" value="DUF2812"/>
</dbReference>
<organism evidence="2 3">
    <name type="scientific">Dielma fastidiosa</name>
    <dbReference type="NCBI Taxonomy" id="1034346"/>
    <lineage>
        <taxon>Bacteria</taxon>
        <taxon>Bacillati</taxon>
        <taxon>Bacillota</taxon>
        <taxon>Erysipelotrichia</taxon>
        <taxon>Erysipelotrichales</taxon>
        <taxon>Erysipelotrichaceae</taxon>
        <taxon>Dielma</taxon>
    </lineage>
</organism>
<accession>A0A318KW20</accession>
<comment type="caution">
    <text evidence="2">The sequence shown here is derived from an EMBL/GenBank/DDBJ whole genome shotgun (WGS) entry which is preliminary data.</text>
</comment>
<feature type="transmembrane region" description="Helical" evidence="1">
    <location>
        <begin position="152"/>
        <end position="170"/>
    </location>
</feature>
<dbReference type="EMBL" id="QJKH01000001">
    <property type="protein sequence ID" value="PXX81769.1"/>
    <property type="molecule type" value="Genomic_DNA"/>
</dbReference>
<feature type="transmembrane region" description="Helical" evidence="1">
    <location>
        <begin position="262"/>
        <end position="281"/>
    </location>
</feature>
<keyword evidence="1" id="KW-1133">Transmembrane helix</keyword>
<gene>
    <name evidence="2" type="ORF">DES51_101391</name>
</gene>
<name>A0A318KW20_9FIRM</name>
<sequence length="424" mass="49196">MKKLWIPLSYGVNDTRAMSELFERFAKKGWHFDKLYGTGVLFIKGEKQACAYAVDLFSLKRKNNDDEQLQEYYDFCAQSGWEFADGYDQYQVFKAAEGAEPIPLQSDDEVAFDILYQQRIREIGHSVYEAFSTILLLFLAYCLFPLDFYTDDLFLMIGILTPVLDCLILLRQAFRYVKMRQVKKAVAQGEPYIFTNHLLSRSIRDFTVLLLCIGFLAGYMLFKYLRHEQLPGTIYYVIALVNLLLIGRYVKRNGGRTLKPKTYVKIFCISFIGCSLLFGILDHEFAASSHVEPSRVIRMTNVDEQGKFTKNSSYFVPYQCQYEALENDYQYRLYVARDLKSSETLFDELLKETTRGFKDAQSIKAALSKLNDEFTVSGYYLNDEHTDIIVHDNTSIIIIESNLSFDDPYVIRQFNEQLSKLDLS</sequence>
<evidence type="ECO:0000313" key="2">
    <source>
        <dbReference type="EMBL" id="PXX81769.1"/>
    </source>
</evidence>